<dbReference type="OrthoDB" id="110868at2157"/>
<reference evidence="2 3" key="1">
    <citation type="submission" date="2015-08" db="EMBL/GenBank/DDBJ databases">
        <title>Genomes of Isolates from Cabo Rojo, PR.</title>
        <authorList>
            <person name="Sanchez-Nieves R.L."/>
            <person name="Montalvo-Rodriguez R."/>
        </authorList>
    </citation>
    <scope>NUCLEOTIDE SEQUENCE [LARGE SCALE GENOMIC DNA]</scope>
    <source>
        <strain evidence="2 3">SL3</strain>
    </source>
</reference>
<keyword evidence="3" id="KW-1185">Reference proteome</keyword>
<evidence type="ECO:0008006" key="4">
    <source>
        <dbReference type="Google" id="ProtNLM"/>
    </source>
</evidence>
<feature type="transmembrane region" description="Helical" evidence="1">
    <location>
        <begin position="211"/>
        <end position="229"/>
    </location>
</feature>
<dbReference type="AlphaFoldDB" id="A0A0M9AGG5"/>
<dbReference type="PATRIC" id="fig|1705562.3.peg.745"/>
<name>A0A0M9AGG5_9EURY</name>
<keyword evidence="1" id="KW-0472">Membrane</keyword>
<protein>
    <recommendedName>
        <fullName evidence="4">Glycosyltransferase RgtA/B/C/D-like domain-containing protein</fullName>
    </recommendedName>
</protein>
<feature type="transmembrane region" description="Helical" evidence="1">
    <location>
        <begin position="479"/>
        <end position="497"/>
    </location>
</feature>
<feature type="transmembrane region" description="Helical" evidence="1">
    <location>
        <begin position="345"/>
        <end position="366"/>
    </location>
</feature>
<organism evidence="2 3">
    <name type="scientific">Haloarcula rubripromontorii</name>
    <dbReference type="NCBI Taxonomy" id="1705562"/>
    <lineage>
        <taxon>Archaea</taxon>
        <taxon>Methanobacteriati</taxon>
        <taxon>Methanobacteriota</taxon>
        <taxon>Stenosarchaea group</taxon>
        <taxon>Halobacteria</taxon>
        <taxon>Halobacteriales</taxon>
        <taxon>Haloarculaceae</taxon>
        <taxon>Haloarcula</taxon>
    </lineage>
</organism>
<feature type="transmembrane region" description="Helical" evidence="1">
    <location>
        <begin position="413"/>
        <end position="437"/>
    </location>
</feature>
<accession>A0A0M9AGG5</accession>
<feature type="transmembrane region" description="Helical" evidence="1">
    <location>
        <begin position="373"/>
        <end position="393"/>
    </location>
</feature>
<feature type="transmembrane region" description="Helical" evidence="1">
    <location>
        <begin position="137"/>
        <end position="159"/>
    </location>
</feature>
<feature type="transmembrane region" description="Helical" evidence="1">
    <location>
        <begin position="82"/>
        <end position="100"/>
    </location>
</feature>
<feature type="transmembrane region" description="Helical" evidence="1">
    <location>
        <begin position="261"/>
        <end position="283"/>
    </location>
</feature>
<feature type="transmembrane region" description="Helical" evidence="1">
    <location>
        <begin position="295"/>
        <end position="325"/>
    </location>
</feature>
<dbReference type="RefSeq" id="WP_053969505.1">
    <property type="nucleotide sequence ID" value="NZ_LIUF01000010.1"/>
</dbReference>
<sequence>MNLPSVPKISRKSVPRDVVIACIGIVATVLLAPLVLFTTEIFVLIVPLCGGVAGLTYLAGWLRTDEARTHKTAFVNKNAVRVVETAVIVGIGALALLGALQNGRTIQFHLVSGVIGTAIIAQIVFAETSALRPRVVLTELLGLLLVIQYTALLTTPGFIGVDTWVHITQFIADIQSAGTTAAISESKYSVAPVYHILVVSGAALFGSSLRTAMFASVALVIPMTPLLVYSTARYMLAVRGSLLAAALFTMSDYMLRWSIDVIPNSLGLVYFAAVLFGLTKLFYTDTRRPLYVLTLYCCLSVVLIHQVSTFIVLTLLGAGVVAKLITDYTDYFSGVADRVPSEMPTVNTIGLFGTTTGLAMGFWSVTPYGDQSFIGRMIVLLSSDLSGAGFLNLRSSNAASEELPASIVRDVPTAVTLVDAMGFSILLCLLVLGLLVLLQRHRLTQLSAIFVVGAGIMLVFTLGLPLFGVNVFIPDRWFAFLYILMAIVGVFGLRYVTRQFGTRTVLACMLILAFVFPGSVFVSRKATLENPAFEEAYPRYSHTESELAAVESISTLRPQDQSTVVTDHPYRMVFPLWQNQSSRTLEYDTDSGGFESRDRVYRRYQSTGSPIITANGQFKKVQLDRELVCPSDSAVVYNNGAVQYCRTFEVSG</sequence>
<evidence type="ECO:0000313" key="2">
    <source>
        <dbReference type="EMBL" id="KOX91482.1"/>
    </source>
</evidence>
<feature type="transmembrane region" description="Helical" evidence="1">
    <location>
        <begin position="504"/>
        <end position="522"/>
    </location>
</feature>
<evidence type="ECO:0000313" key="3">
    <source>
        <dbReference type="Proteomes" id="UP000037729"/>
    </source>
</evidence>
<feature type="transmembrane region" description="Helical" evidence="1">
    <location>
        <begin position="106"/>
        <end position="125"/>
    </location>
</feature>
<dbReference type="EMBL" id="LIUF01000010">
    <property type="protein sequence ID" value="KOX91482.1"/>
    <property type="molecule type" value="Genomic_DNA"/>
</dbReference>
<proteinExistence type="predicted"/>
<feature type="transmembrane region" description="Helical" evidence="1">
    <location>
        <begin position="18"/>
        <end position="35"/>
    </location>
</feature>
<gene>
    <name evidence="2" type="ORF">AMS69_18495</name>
</gene>
<comment type="caution">
    <text evidence="2">The sequence shown here is derived from an EMBL/GenBank/DDBJ whole genome shotgun (WGS) entry which is preliminary data.</text>
</comment>
<evidence type="ECO:0000256" key="1">
    <source>
        <dbReference type="SAM" id="Phobius"/>
    </source>
</evidence>
<keyword evidence="1" id="KW-1133">Transmembrane helix</keyword>
<dbReference type="Proteomes" id="UP000037729">
    <property type="component" value="Unassembled WGS sequence"/>
</dbReference>
<keyword evidence="1" id="KW-0812">Transmembrane</keyword>
<feature type="transmembrane region" description="Helical" evidence="1">
    <location>
        <begin position="449"/>
        <end position="473"/>
    </location>
</feature>
<feature type="transmembrane region" description="Helical" evidence="1">
    <location>
        <begin position="41"/>
        <end position="62"/>
    </location>
</feature>